<dbReference type="PANTHER" id="PTHR14136:SF17">
    <property type="entry name" value="BTB_POZ DOMAIN-CONTAINING PROTEIN KCTD9"/>
    <property type="match status" value="1"/>
</dbReference>
<dbReference type="Pfam" id="PF00805">
    <property type="entry name" value="Pentapeptide"/>
    <property type="match status" value="5"/>
</dbReference>
<dbReference type="EMBL" id="AP018216">
    <property type="protein sequence ID" value="BAY68934.1"/>
    <property type="molecule type" value="Genomic_DNA"/>
</dbReference>
<sequence>MPANKTDKLWRWLIGITVIFAVTIAVILFASSNPQGLTIQQKLQSRNQALTITAIIFLGLGVMINAYYAAKRVDVISKSALAAEKNLEISIQNAKLSEDRLISERLMTAVTQLGHDKIETRTGAIYVLEKVAQDFPQEHWTVIEILTAFIRENAAVREVEEQKEDESQPTSLSRYKQGERRTPQLPLNVHEESPKIRRDIQVALTVVGRRNYLQEEADKRLDLRNINLRRVELLGANLQRADLRGCDFRGADLRGCDFSGANLEGAELAGSILFEANFLKANLQGANIQGANLNRAELGGANLRSANLMGASLRAANLPGANLYKVNLQHAILKLANLCGAKLFLANLQGAKLGKANLSLCGLIGANLQGANLNGANLAEANLNAAKLQQAEMLFVDFTEASLTEADLCKANLMGANLQRASLYQANLFQCNLVGANLSDTNFCDVKLAGAILTGVKNLKPQQVSIAIGDRTTRLPDNVEIPIHWRQSS</sequence>
<dbReference type="Gene3D" id="2.160.20.80">
    <property type="entry name" value="E3 ubiquitin-protein ligase SopA"/>
    <property type="match status" value="3"/>
</dbReference>
<feature type="region of interest" description="Disordered" evidence="1">
    <location>
        <begin position="158"/>
        <end position="186"/>
    </location>
</feature>
<name>A0A1Z4KJ33_ANAVA</name>
<keyword evidence="2" id="KW-0812">Transmembrane</keyword>
<keyword evidence="2" id="KW-0472">Membrane</keyword>
<reference evidence="3 4" key="1">
    <citation type="submission" date="2017-06" db="EMBL/GenBank/DDBJ databases">
        <title>Genome sequencing of cyanobaciteial culture collection at National Institute for Environmental Studies (NIES).</title>
        <authorList>
            <person name="Hirose Y."/>
            <person name="Shimura Y."/>
            <person name="Fujisawa T."/>
            <person name="Nakamura Y."/>
            <person name="Kawachi M."/>
        </authorList>
    </citation>
    <scope>NUCLEOTIDE SEQUENCE [LARGE SCALE GENOMIC DNA]</scope>
    <source>
        <strain evidence="3 4">NIES-23</strain>
    </source>
</reference>
<organism evidence="3 4">
    <name type="scientific">Trichormus variabilis NIES-23</name>
    <dbReference type="NCBI Taxonomy" id="1973479"/>
    <lineage>
        <taxon>Bacteria</taxon>
        <taxon>Bacillati</taxon>
        <taxon>Cyanobacteriota</taxon>
        <taxon>Cyanophyceae</taxon>
        <taxon>Nostocales</taxon>
        <taxon>Nostocaceae</taxon>
        <taxon>Trichormus</taxon>
    </lineage>
</organism>
<feature type="transmembrane region" description="Helical" evidence="2">
    <location>
        <begin position="12"/>
        <end position="30"/>
    </location>
</feature>
<gene>
    <name evidence="3" type="ORF">NIES23_17240</name>
</gene>
<evidence type="ECO:0000256" key="2">
    <source>
        <dbReference type="SAM" id="Phobius"/>
    </source>
</evidence>
<dbReference type="InterPro" id="IPR001646">
    <property type="entry name" value="5peptide_repeat"/>
</dbReference>
<dbReference type="InterPro" id="IPR051082">
    <property type="entry name" value="Pentapeptide-BTB/POZ_domain"/>
</dbReference>
<accession>A0A1Z4KJ33</accession>
<protein>
    <recommendedName>
        <fullName evidence="5">Pentapeptide repeat-containing protein</fullName>
    </recommendedName>
</protein>
<evidence type="ECO:0000313" key="3">
    <source>
        <dbReference type="EMBL" id="BAY68934.1"/>
    </source>
</evidence>
<evidence type="ECO:0000256" key="1">
    <source>
        <dbReference type="SAM" id="MobiDB-lite"/>
    </source>
</evidence>
<evidence type="ECO:0008006" key="5">
    <source>
        <dbReference type="Google" id="ProtNLM"/>
    </source>
</evidence>
<dbReference type="Proteomes" id="UP000217507">
    <property type="component" value="Chromosome"/>
</dbReference>
<dbReference type="AlphaFoldDB" id="A0A1Z4KJ33"/>
<dbReference type="SUPFAM" id="SSF141571">
    <property type="entry name" value="Pentapeptide repeat-like"/>
    <property type="match status" value="2"/>
</dbReference>
<feature type="transmembrane region" description="Helical" evidence="2">
    <location>
        <begin position="50"/>
        <end position="70"/>
    </location>
</feature>
<evidence type="ECO:0000313" key="4">
    <source>
        <dbReference type="Proteomes" id="UP000217507"/>
    </source>
</evidence>
<keyword evidence="2" id="KW-1133">Transmembrane helix</keyword>
<dbReference type="PANTHER" id="PTHR14136">
    <property type="entry name" value="BTB_POZ DOMAIN-CONTAINING PROTEIN KCTD9"/>
    <property type="match status" value="1"/>
</dbReference>
<proteinExistence type="predicted"/>